<evidence type="ECO:0000313" key="1">
    <source>
        <dbReference type="EMBL" id="CDW71405.1"/>
    </source>
</evidence>
<organism evidence="1 2">
    <name type="scientific">Stylonychia lemnae</name>
    <name type="common">Ciliate</name>
    <dbReference type="NCBI Taxonomy" id="5949"/>
    <lineage>
        <taxon>Eukaryota</taxon>
        <taxon>Sar</taxon>
        <taxon>Alveolata</taxon>
        <taxon>Ciliophora</taxon>
        <taxon>Intramacronucleata</taxon>
        <taxon>Spirotrichea</taxon>
        <taxon>Stichotrichia</taxon>
        <taxon>Sporadotrichida</taxon>
        <taxon>Oxytrichidae</taxon>
        <taxon>Stylonychinae</taxon>
        <taxon>Stylonychia</taxon>
    </lineage>
</organism>
<name>A0A077ZPV4_STYLE</name>
<proteinExistence type="predicted"/>
<keyword evidence="2" id="KW-1185">Reference proteome</keyword>
<gene>
    <name evidence="1" type="primary">Contig187.g223</name>
    <name evidence="1" type="ORF">STYLEM_348</name>
</gene>
<dbReference type="AlphaFoldDB" id="A0A077ZPV4"/>
<dbReference type="EMBL" id="CCKQ01000346">
    <property type="protein sequence ID" value="CDW71405.1"/>
    <property type="molecule type" value="Genomic_DNA"/>
</dbReference>
<protein>
    <submittedName>
        <fullName evidence="1">Uncharacterized protein</fullName>
    </submittedName>
</protein>
<accession>A0A077ZPV4</accession>
<sequence length="276" mass="31805">MAGAGYQLPGKIKIPSISNQIRKSQINNLKQYQESQFIFSTITLELEIKVARGKRAKGNQSQISQYISNKSFYPGFQNKELVKLRKENDEFKLIKRALIRSEFSSNLQNNDQKVSTTTFNNDKVSTKNNFTNLNPIQILLFQKLLSQMVQIKLKQMKQVLSSNLDSNKIELPDFFNKQRMTGKYYPQVDIDLNSLKKQLSFITRQLSNTINSQNLQVIKNNGNRQGSGRSGRFRLQGRIPPGSISFYTKVKQSQNLKIMLECSYLNCLSHMPFLIF</sequence>
<reference evidence="1 2" key="1">
    <citation type="submission" date="2014-06" db="EMBL/GenBank/DDBJ databases">
        <authorList>
            <person name="Swart Estienne"/>
        </authorList>
    </citation>
    <scope>NUCLEOTIDE SEQUENCE [LARGE SCALE GENOMIC DNA]</scope>
    <source>
        <strain evidence="1 2">130c</strain>
    </source>
</reference>
<dbReference type="InParanoid" id="A0A077ZPV4"/>
<dbReference type="Proteomes" id="UP000039865">
    <property type="component" value="Unassembled WGS sequence"/>
</dbReference>
<evidence type="ECO:0000313" key="2">
    <source>
        <dbReference type="Proteomes" id="UP000039865"/>
    </source>
</evidence>